<feature type="transmembrane region" description="Helical" evidence="1">
    <location>
        <begin position="195"/>
        <end position="214"/>
    </location>
</feature>
<organism evidence="2 3">
    <name type="scientific">Kushneria sinocarnis</name>
    <dbReference type="NCBI Taxonomy" id="595502"/>
    <lineage>
        <taxon>Bacteria</taxon>
        <taxon>Pseudomonadati</taxon>
        <taxon>Pseudomonadota</taxon>
        <taxon>Gammaproteobacteria</taxon>
        <taxon>Oceanospirillales</taxon>
        <taxon>Halomonadaceae</taxon>
        <taxon>Kushneria</taxon>
    </lineage>
</organism>
<evidence type="ECO:0000313" key="2">
    <source>
        <dbReference type="EMBL" id="RKR04246.1"/>
    </source>
</evidence>
<keyword evidence="1" id="KW-0812">Transmembrane</keyword>
<dbReference type="Proteomes" id="UP000281975">
    <property type="component" value="Unassembled WGS sequence"/>
</dbReference>
<evidence type="ECO:0000313" key="3">
    <source>
        <dbReference type="Proteomes" id="UP000281975"/>
    </source>
</evidence>
<feature type="transmembrane region" description="Helical" evidence="1">
    <location>
        <begin position="78"/>
        <end position="100"/>
    </location>
</feature>
<keyword evidence="3" id="KW-1185">Reference proteome</keyword>
<dbReference type="RefSeq" id="WP_121172427.1">
    <property type="nucleotide sequence ID" value="NZ_RBIN01000004.1"/>
</dbReference>
<sequence>MQLIKRYSSSLSVYFVFMTRLFWTVKKCTSMAVIFNLLSEILKILSFIIPIKIILLLSASSIPDKLTAYMVVGTLNEWILFLAGMTVVTYLLSVGCAFIFRKNTKYGADAIKSMRQEKEKKWNVKKSREITNLYKTSCESLADFALLFLCLTALAFFNQKVAFVFLAAVVTFFLILCFFESLDRVKHAEILQKKYPIIIHVMFSMSFFIVFIFMIFDYMYFSPIDALSAIISLVLGRRLTMASEKFFKRIIRLMLMKERVGRVLMLDEVVKV</sequence>
<comment type="caution">
    <text evidence="2">The sequence shown here is derived from an EMBL/GenBank/DDBJ whole genome shotgun (WGS) entry which is preliminary data.</text>
</comment>
<accession>A0A420WWZ5</accession>
<dbReference type="AlphaFoldDB" id="A0A420WWZ5"/>
<gene>
    <name evidence="2" type="ORF">C7446_1449</name>
</gene>
<feature type="transmembrane region" description="Helical" evidence="1">
    <location>
        <begin position="163"/>
        <end position="183"/>
    </location>
</feature>
<feature type="transmembrane region" description="Helical" evidence="1">
    <location>
        <begin position="35"/>
        <end position="58"/>
    </location>
</feature>
<name>A0A420WWZ5_9GAMM</name>
<proteinExistence type="predicted"/>
<evidence type="ECO:0000256" key="1">
    <source>
        <dbReference type="SAM" id="Phobius"/>
    </source>
</evidence>
<protein>
    <submittedName>
        <fullName evidence="2">Uncharacterized protein</fullName>
    </submittedName>
</protein>
<keyword evidence="1" id="KW-1133">Transmembrane helix</keyword>
<feature type="transmembrane region" description="Helical" evidence="1">
    <location>
        <begin position="140"/>
        <end position="157"/>
    </location>
</feature>
<keyword evidence="1" id="KW-0472">Membrane</keyword>
<feature type="transmembrane region" description="Helical" evidence="1">
    <location>
        <begin position="220"/>
        <end position="239"/>
    </location>
</feature>
<dbReference type="EMBL" id="RBIN01000004">
    <property type="protein sequence ID" value="RKR04246.1"/>
    <property type="molecule type" value="Genomic_DNA"/>
</dbReference>
<reference evidence="2 3" key="1">
    <citation type="submission" date="2018-10" db="EMBL/GenBank/DDBJ databases">
        <title>Genomic Encyclopedia of Type Strains, Phase IV (KMG-IV): sequencing the most valuable type-strain genomes for metagenomic binning, comparative biology and taxonomic classification.</title>
        <authorList>
            <person name="Goeker M."/>
        </authorList>
    </citation>
    <scope>NUCLEOTIDE SEQUENCE [LARGE SCALE GENOMIC DNA]</scope>
    <source>
        <strain evidence="2 3">DSM 23229</strain>
    </source>
</reference>